<dbReference type="GO" id="GO:0006203">
    <property type="term" value="P:dGTP catabolic process"/>
    <property type="evidence" value="ECO:0007669"/>
    <property type="project" value="TreeGrafter"/>
</dbReference>
<dbReference type="AlphaFoldDB" id="A0A0W0WRQ9"/>
<keyword evidence="2" id="KW-0378">Hydrolase</keyword>
<dbReference type="GO" id="GO:0046047">
    <property type="term" value="P:TTP catabolic process"/>
    <property type="evidence" value="ECO:0007669"/>
    <property type="project" value="TreeGrafter"/>
</dbReference>
<dbReference type="GO" id="GO:0046052">
    <property type="term" value="P:UTP catabolic process"/>
    <property type="evidence" value="ECO:0007669"/>
    <property type="project" value="TreeGrafter"/>
</dbReference>
<dbReference type="PANTHER" id="PTHR30522:SF0">
    <property type="entry name" value="NUCLEOSIDE TRIPHOSPHATE PYROPHOSPHOHYDROLASE"/>
    <property type="match status" value="1"/>
</dbReference>
<dbReference type="GO" id="GO:0046076">
    <property type="term" value="P:dTTP catabolic process"/>
    <property type="evidence" value="ECO:0007669"/>
    <property type="project" value="TreeGrafter"/>
</dbReference>
<dbReference type="GO" id="GO:0046081">
    <property type="term" value="P:dUTP catabolic process"/>
    <property type="evidence" value="ECO:0007669"/>
    <property type="project" value="TreeGrafter"/>
</dbReference>
<feature type="domain" description="NTP pyrophosphohydrolase MazG-like" evidence="1">
    <location>
        <begin position="23"/>
        <end position="88"/>
    </location>
</feature>
<dbReference type="RefSeq" id="WP_058504910.1">
    <property type="nucleotide sequence ID" value="NZ_CAAAIF010000016.1"/>
</dbReference>
<dbReference type="InterPro" id="IPR048011">
    <property type="entry name" value="NTP-PPase_MazG-like_C"/>
</dbReference>
<evidence type="ECO:0000259" key="1">
    <source>
        <dbReference type="Pfam" id="PF03819"/>
    </source>
</evidence>
<dbReference type="EMBL" id="LNYO01000017">
    <property type="protein sequence ID" value="KTD35002.1"/>
    <property type="molecule type" value="Genomic_DNA"/>
</dbReference>
<evidence type="ECO:0000313" key="3">
    <source>
        <dbReference type="Proteomes" id="UP000054725"/>
    </source>
</evidence>
<proteinExistence type="predicted"/>
<dbReference type="GO" id="GO:0046061">
    <property type="term" value="P:dATP catabolic process"/>
    <property type="evidence" value="ECO:0007669"/>
    <property type="project" value="TreeGrafter"/>
</dbReference>
<dbReference type="PANTHER" id="PTHR30522">
    <property type="entry name" value="NUCLEOSIDE TRIPHOSPHATE PYROPHOSPHOHYDROLASE"/>
    <property type="match status" value="1"/>
</dbReference>
<dbReference type="SUPFAM" id="SSF101386">
    <property type="entry name" value="all-alpha NTP pyrophosphatases"/>
    <property type="match status" value="1"/>
</dbReference>
<dbReference type="InterPro" id="IPR004518">
    <property type="entry name" value="MazG-like_dom"/>
</dbReference>
<dbReference type="STRING" id="45070.Lnau_1892"/>
<dbReference type="Gene3D" id="1.10.287.1080">
    <property type="entry name" value="MazG-like"/>
    <property type="match status" value="1"/>
</dbReference>
<protein>
    <submittedName>
        <fullName evidence="2">Nucleotide pyrophosphohydrolase</fullName>
    </submittedName>
</protein>
<evidence type="ECO:0000313" key="2">
    <source>
        <dbReference type="EMBL" id="KTD35002.1"/>
    </source>
</evidence>
<dbReference type="CDD" id="cd11529">
    <property type="entry name" value="NTP-PPase_MazG_Cterm"/>
    <property type="match status" value="1"/>
</dbReference>
<gene>
    <name evidence="2" type="ORF">Lnau_1892</name>
</gene>
<organism evidence="2 3">
    <name type="scientific">Legionella nautarum</name>
    <dbReference type="NCBI Taxonomy" id="45070"/>
    <lineage>
        <taxon>Bacteria</taxon>
        <taxon>Pseudomonadati</taxon>
        <taxon>Pseudomonadota</taxon>
        <taxon>Gammaproteobacteria</taxon>
        <taxon>Legionellales</taxon>
        <taxon>Legionellaceae</taxon>
        <taxon>Legionella</taxon>
    </lineage>
</organism>
<dbReference type="Pfam" id="PF03819">
    <property type="entry name" value="MazG"/>
    <property type="match status" value="1"/>
</dbReference>
<name>A0A0W0WRQ9_9GAMM</name>
<dbReference type="PATRIC" id="fig|45070.6.peg.1987"/>
<comment type="caution">
    <text evidence="2">The sequence shown here is derived from an EMBL/GenBank/DDBJ whole genome shotgun (WGS) entry which is preliminary data.</text>
</comment>
<dbReference type="InterPro" id="IPR011551">
    <property type="entry name" value="NTP_PyrPHydrolase_MazG"/>
</dbReference>
<sequence>MAIFEEIEHLEQEAAAFGLQWETKDQIMTQIRNECLEIEEHLHSPEQREALQDEIGDLLHAAFSLCVFSNFSPELTLRKSLDKFEHRLNAMKDIAKEQGLPHLRGKSFDELMQYWEQAKVRTKLPKQGKVSGTKKALDIWESKVTQKELILKNVWCGQCRSTCTINDPVATIIGKSIVLNGNCGTCGEKVARYIEES</sequence>
<accession>A0A0W0WRQ9</accession>
<dbReference type="GO" id="GO:0047429">
    <property type="term" value="F:nucleoside triphosphate diphosphatase activity"/>
    <property type="evidence" value="ECO:0007669"/>
    <property type="project" value="InterPro"/>
</dbReference>
<reference evidence="2 3" key="1">
    <citation type="submission" date="2015-11" db="EMBL/GenBank/DDBJ databases">
        <title>Genomic analysis of 38 Legionella species identifies large and diverse effector repertoires.</title>
        <authorList>
            <person name="Burstein D."/>
            <person name="Amaro F."/>
            <person name="Zusman T."/>
            <person name="Lifshitz Z."/>
            <person name="Cohen O."/>
            <person name="Gilbert J.A."/>
            <person name="Pupko T."/>
            <person name="Shuman H.A."/>
            <person name="Segal G."/>
        </authorList>
    </citation>
    <scope>NUCLEOTIDE SEQUENCE [LARGE SCALE GENOMIC DNA]</scope>
    <source>
        <strain evidence="2 3">ATCC 49506</strain>
    </source>
</reference>
<keyword evidence="3" id="KW-1185">Reference proteome</keyword>
<dbReference type="Proteomes" id="UP000054725">
    <property type="component" value="Unassembled WGS sequence"/>
</dbReference>
<dbReference type="OrthoDB" id="5916960at2"/>